<feature type="compositionally biased region" description="Acidic residues" evidence="7">
    <location>
        <begin position="348"/>
        <end position="357"/>
    </location>
</feature>
<feature type="domain" description="Homeobox" evidence="8">
    <location>
        <begin position="177"/>
        <end position="240"/>
    </location>
</feature>
<feature type="region of interest" description="Disordered" evidence="7">
    <location>
        <begin position="1"/>
        <end position="36"/>
    </location>
</feature>
<feature type="region of interest" description="Disordered" evidence="7">
    <location>
        <begin position="300"/>
        <end position="321"/>
    </location>
</feature>
<organism evidence="9 10">
    <name type="scientific">Galendromus occidentalis</name>
    <name type="common">western predatory mite</name>
    <dbReference type="NCBI Taxonomy" id="34638"/>
    <lineage>
        <taxon>Eukaryota</taxon>
        <taxon>Metazoa</taxon>
        <taxon>Ecdysozoa</taxon>
        <taxon>Arthropoda</taxon>
        <taxon>Chelicerata</taxon>
        <taxon>Arachnida</taxon>
        <taxon>Acari</taxon>
        <taxon>Parasitiformes</taxon>
        <taxon>Mesostigmata</taxon>
        <taxon>Gamasina</taxon>
        <taxon>Phytoseioidea</taxon>
        <taxon>Phytoseiidae</taxon>
        <taxon>Typhlodrominae</taxon>
        <taxon>Galendromus</taxon>
    </lineage>
</organism>
<dbReference type="GO" id="GO:0042693">
    <property type="term" value="P:muscle cell fate commitment"/>
    <property type="evidence" value="ECO:0007669"/>
    <property type="project" value="UniProtKB-ARBA"/>
</dbReference>
<dbReference type="PANTHER" id="PTHR11211">
    <property type="entry name" value="IROQUOIS-CLASS HOMEODOMAIN PROTEIN IRX"/>
    <property type="match status" value="1"/>
</dbReference>
<dbReference type="KEGG" id="goe:100903505"/>
<reference evidence="10" key="1">
    <citation type="submission" date="2025-08" db="UniProtKB">
        <authorList>
            <consortium name="RefSeq"/>
        </authorList>
    </citation>
    <scope>IDENTIFICATION</scope>
</reference>
<dbReference type="PANTHER" id="PTHR11211:SF40">
    <property type="entry name" value="MIRROR, ISOFORM C"/>
    <property type="match status" value="1"/>
</dbReference>
<evidence type="ECO:0000256" key="4">
    <source>
        <dbReference type="ARBA" id="ARBA00023155"/>
    </source>
</evidence>
<evidence type="ECO:0000256" key="2">
    <source>
        <dbReference type="ARBA" id="ARBA00008446"/>
    </source>
</evidence>
<evidence type="ECO:0000256" key="7">
    <source>
        <dbReference type="SAM" id="MobiDB-lite"/>
    </source>
</evidence>
<evidence type="ECO:0000256" key="6">
    <source>
        <dbReference type="PROSITE-ProRule" id="PRU00108"/>
    </source>
</evidence>
<feature type="compositionally biased region" description="Acidic residues" evidence="7">
    <location>
        <begin position="252"/>
        <end position="266"/>
    </location>
</feature>
<gene>
    <name evidence="10" type="primary">LOC100903505</name>
</gene>
<dbReference type="SUPFAM" id="SSF46689">
    <property type="entry name" value="Homeodomain-like"/>
    <property type="match status" value="1"/>
</dbReference>
<dbReference type="GO" id="GO:0000978">
    <property type="term" value="F:RNA polymerase II cis-regulatory region sequence-specific DNA binding"/>
    <property type="evidence" value="ECO:0007669"/>
    <property type="project" value="TreeGrafter"/>
</dbReference>
<dbReference type="InterPro" id="IPR008422">
    <property type="entry name" value="KN_HD"/>
</dbReference>
<dbReference type="GeneID" id="100903505"/>
<keyword evidence="5 6" id="KW-0539">Nucleus</keyword>
<dbReference type="PROSITE" id="PS00027">
    <property type="entry name" value="HOMEOBOX_1"/>
    <property type="match status" value="1"/>
</dbReference>
<proteinExistence type="inferred from homology"/>
<dbReference type="InterPro" id="IPR009057">
    <property type="entry name" value="Homeodomain-like_sf"/>
</dbReference>
<dbReference type="SMART" id="SM00389">
    <property type="entry name" value="HOX"/>
    <property type="match status" value="1"/>
</dbReference>
<dbReference type="InterPro" id="IPR001356">
    <property type="entry name" value="HD"/>
</dbReference>
<feature type="DNA-binding region" description="Homeobox" evidence="6">
    <location>
        <begin position="179"/>
        <end position="241"/>
    </location>
</feature>
<evidence type="ECO:0000313" key="10">
    <source>
        <dbReference type="RefSeq" id="XP_003741752.2"/>
    </source>
</evidence>
<dbReference type="GO" id="GO:0045317">
    <property type="term" value="P:equator specification"/>
    <property type="evidence" value="ECO:0007669"/>
    <property type="project" value="UniProtKB-ARBA"/>
</dbReference>
<comment type="similarity">
    <text evidence="2">Belongs to the TALE/IRO homeobox family.</text>
</comment>
<feature type="compositionally biased region" description="Low complexity" evidence="7">
    <location>
        <begin position="412"/>
        <end position="425"/>
    </location>
</feature>
<evidence type="ECO:0000256" key="1">
    <source>
        <dbReference type="ARBA" id="ARBA00004123"/>
    </source>
</evidence>
<dbReference type="Gene3D" id="1.10.10.60">
    <property type="entry name" value="Homeodomain-like"/>
    <property type="match status" value="1"/>
</dbReference>
<evidence type="ECO:0000256" key="3">
    <source>
        <dbReference type="ARBA" id="ARBA00023125"/>
    </source>
</evidence>
<comment type="subcellular location">
    <subcellularLocation>
        <location evidence="1 6">Nucleus</location>
    </subcellularLocation>
</comment>
<dbReference type="GO" id="GO:0048468">
    <property type="term" value="P:cell development"/>
    <property type="evidence" value="ECO:0007669"/>
    <property type="project" value="TreeGrafter"/>
</dbReference>
<dbReference type="Pfam" id="PF05920">
    <property type="entry name" value="Homeobox_KN"/>
    <property type="match status" value="1"/>
</dbReference>
<evidence type="ECO:0000259" key="8">
    <source>
        <dbReference type="PROSITE" id="PS50071"/>
    </source>
</evidence>
<keyword evidence="4 6" id="KW-0371">Homeobox</keyword>
<dbReference type="Proteomes" id="UP000694867">
    <property type="component" value="Unplaced"/>
</dbReference>
<dbReference type="PROSITE" id="PS50071">
    <property type="entry name" value="HOMEOBOX_2"/>
    <property type="match status" value="1"/>
</dbReference>
<dbReference type="RefSeq" id="XP_003741752.2">
    <property type="nucleotide sequence ID" value="XM_003741704.2"/>
</dbReference>
<dbReference type="FunFam" id="1.10.10.60:FF:000003">
    <property type="entry name" value="Iroquois-class homeobox protein IRX"/>
    <property type="match status" value="1"/>
</dbReference>
<sequence>MSTMSPPVVKMEALGEPQGPSSPPSPSGHLSDCTPLTHPVSGQPICTCVVRRLSSAAIPNAFSGAPSTPSVSASSSTSSRSSPTTAAAAQIPNHMLMDPHQFALLQQASLHNSSPTTLPTGSTSLNPKENLEAWRHLSPAAAAAYAQMYSGTTYPGYDPGNGGVLSGYPFSGLASMDLNGARRKNATRETTSTLKAWLNEHRKNPYPTKGEKIMLAIITRMTLTQVSTWFANARRRLKKENKMTWSPRTRGDDDDMDDDDMDDKDEKEDLRNSQQANQNRAALLAADEMARRNEQLSQLMASGLPPPPALINMESLTGNTMTPENMAHIHSLLQFQTSQRQQRRADEEVSVDDDDDGGGGGGNNIKNNNNGDENEEATSKRKTSRTSVTPPPASPGARPKIWSIVDTATTEAAAARSPSSDSPSSSPRPPAALTAEQLLMASRLYGHQQAAAFQKQWYQAFAQNALRRSASPQNASSPSP</sequence>
<protein>
    <submittedName>
        <fullName evidence="10">Iroquois-class homeodomain protein IRX-2</fullName>
    </submittedName>
</protein>
<dbReference type="AlphaFoldDB" id="A0AAJ6VXH5"/>
<evidence type="ECO:0000256" key="5">
    <source>
        <dbReference type="ARBA" id="ARBA00023242"/>
    </source>
</evidence>
<dbReference type="CDD" id="cd00086">
    <property type="entry name" value="homeodomain"/>
    <property type="match status" value="1"/>
</dbReference>
<evidence type="ECO:0000313" key="9">
    <source>
        <dbReference type="Proteomes" id="UP000694867"/>
    </source>
</evidence>
<keyword evidence="3 6" id="KW-0238">DNA-binding</keyword>
<feature type="region of interest" description="Disordered" evidence="7">
    <location>
        <begin position="242"/>
        <end position="277"/>
    </location>
</feature>
<dbReference type="InterPro" id="IPR017970">
    <property type="entry name" value="Homeobox_CS"/>
</dbReference>
<accession>A0AAJ6VXH5</accession>
<dbReference type="GO" id="GO:0030182">
    <property type="term" value="P:neuron differentiation"/>
    <property type="evidence" value="ECO:0007669"/>
    <property type="project" value="TreeGrafter"/>
</dbReference>
<dbReference type="GO" id="GO:0045926">
    <property type="term" value="P:negative regulation of growth"/>
    <property type="evidence" value="ECO:0007669"/>
    <property type="project" value="UniProtKB-ARBA"/>
</dbReference>
<feature type="region of interest" description="Disordered" evidence="7">
    <location>
        <begin position="62"/>
        <end position="87"/>
    </location>
</feature>
<dbReference type="GO" id="GO:0000981">
    <property type="term" value="F:DNA-binding transcription factor activity, RNA polymerase II-specific"/>
    <property type="evidence" value="ECO:0007669"/>
    <property type="project" value="InterPro"/>
</dbReference>
<feature type="compositionally biased region" description="Low complexity" evidence="7">
    <location>
        <begin position="63"/>
        <end position="87"/>
    </location>
</feature>
<feature type="region of interest" description="Disordered" evidence="7">
    <location>
        <begin position="336"/>
        <end position="432"/>
    </location>
</feature>
<name>A0AAJ6VXH5_9ACAR</name>
<keyword evidence="9" id="KW-1185">Reference proteome</keyword>
<dbReference type="GO" id="GO:0005634">
    <property type="term" value="C:nucleus"/>
    <property type="evidence" value="ECO:0007669"/>
    <property type="project" value="UniProtKB-SubCell"/>
</dbReference>